<dbReference type="GO" id="GO:0009055">
    <property type="term" value="F:electron transfer activity"/>
    <property type="evidence" value="ECO:0007669"/>
    <property type="project" value="InterPro"/>
</dbReference>
<gene>
    <name evidence="6" type="ORF">PMYSY11_4010</name>
</gene>
<accession>A0A653E8K5</accession>
<dbReference type="InterPro" id="IPR009056">
    <property type="entry name" value="Cyt_c-like_dom"/>
</dbReference>
<dbReference type="PROSITE" id="PS51007">
    <property type="entry name" value="CYTC"/>
    <property type="match status" value="1"/>
</dbReference>
<keyword evidence="3" id="KW-0349">Heme</keyword>
<feature type="signal peptide" evidence="4">
    <location>
        <begin position="1"/>
        <end position="19"/>
    </location>
</feature>
<evidence type="ECO:0000313" key="6">
    <source>
        <dbReference type="EMBL" id="VEV99054.1"/>
    </source>
</evidence>
<dbReference type="AlphaFoldDB" id="A0A653E8K5"/>
<evidence type="ECO:0000256" key="4">
    <source>
        <dbReference type="SAM" id="SignalP"/>
    </source>
</evidence>
<keyword evidence="2 3" id="KW-0408">Iron</keyword>
<organism evidence="6">
    <name type="scientific">Pseudomonas marincola</name>
    <dbReference type="NCBI Taxonomy" id="437900"/>
    <lineage>
        <taxon>Bacteria</taxon>
        <taxon>Pseudomonadati</taxon>
        <taxon>Pseudomonadota</taxon>
        <taxon>Gammaproteobacteria</taxon>
        <taxon>Pseudomonadales</taxon>
        <taxon>Pseudomonadaceae</taxon>
        <taxon>Pseudomonas</taxon>
    </lineage>
</organism>
<dbReference type="GO" id="GO:0020037">
    <property type="term" value="F:heme binding"/>
    <property type="evidence" value="ECO:0007669"/>
    <property type="project" value="InterPro"/>
</dbReference>
<evidence type="ECO:0000256" key="3">
    <source>
        <dbReference type="PROSITE-ProRule" id="PRU00433"/>
    </source>
</evidence>
<evidence type="ECO:0000259" key="5">
    <source>
        <dbReference type="PROSITE" id="PS51007"/>
    </source>
</evidence>
<keyword evidence="1 3" id="KW-0479">Metal-binding</keyword>
<dbReference type="InterPro" id="IPR010706">
    <property type="entry name" value="Fatty_acid_cis-trans_isomerase"/>
</dbReference>
<dbReference type="GO" id="GO:0016853">
    <property type="term" value="F:isomerase activity"/>
    <property type="evidence" value="ECO:0007669"/>
    <property type="project" value="UniProtKB-KW"/>
</dbReference>
<sequence length="760" mass="86423">MQARTLLSACLSFISPFLAAQTISYTEDIQPIFTHSCVACHACYDSPCQLNLGSGEGAERGANKVPVYDGGRKKAEPTSRLFYDAHSVAEWRDRDFFSVLDKNGSQAALMSRMLELGHAKPLQANSKLPDDLDISIERKNQCPAPGEFADFATKFPGVGMPFAVTGLSDADYKTLQAWLEAGAPVDQQPLKASAAEQQQAEQWEAFLNAEGDREQLVSRWLYEHTYLAHLYFNGAEGGHFFQLVRSRTPSGQPIDIIATRRPNDDPGTKVYYRLAVVQDVIVHKTHITLSLNPQKLARVKEQFLGGDWKVTNMPGYGGLHRSNPFDTFADLPADARYQFMLDNAEYFVRTFIRGPVCRGQIATDVIRDNFWVVFQDPQHDLYITDQEYREQATPLLALPGQFDNIGDMAGLWRNYLAKRNEYEELRLDSYADAPNPSWAHIWAGNENALLSVFRQHNSASVRKGLIGEVPQTLWWMDYPLLERTYYQLVVNFDVYGNVSHQAQTRLYFDLIRNGAEQNFLRLMPADNREAILHDWYQNSGKIKLWLDYEGIDTDTPTALNLDPAKPKADFVSQLLTRYDSLNASPDPINRCDGAHCSRKDLSAEFQRAEQALSRLTNKPAAALKVIDQLPEASMIRVEQVDGQRVVYSLLRNRRHSNVAFMLGEELRYQEGLDTLTVYPGVLSSYPNFIFNVKASDVPVFVSALEHVKTQQEFEKNVVKQWGIRRTNPHFWDYFHDLTAYIRETQPKEAGVLDMNRYKNL</sequence>
<feature type="domain" description="Cytochrome c" evidence="5">
    <location>
        <begin position="24"/>
        <end position="183"/>
    </location>
</feature>
<dbReference type="EMBL" id="LR215729">
    <property type="protein sequence ID" value="VEV99054.1"/>
    <property type="molecule type" value="Genomic_DNA"/>
</dbReference>
<dbReference type="GO" id="GO:0046872">
    <property type="term" value="F:metal ion binding"/>
    <property type="evidence" value="ECO:0007669"/>
    <property type="project" value="UniProtKB-KW"/>
</dbReference>
<keyword evidence="4" id="KW-0732">Signal</keyword>
<proteinExistence type="predicted"/>
<dbReference type="RefSeq" id="WP_150549274.1">
    <property type="nucleotide sequence ID" value="NZ_LR215729.2"/>
</dbReference>
<protein>
    <submittedName>
        <fullName evidence="6">Peptidylprolyl isomerase</fullName>
    </submittedName>
</protein>
<reference evidence="6" key="1">
    <citation type="submission" date="2019-02" db="EMBL/GenBank/DDBJ databases">
        <authorList>
            <consortium name="Genoscope - CEA"/>
            <person name="William W."/>
        </authorList>
    </citation>
    <scope>NUCLEOTIDE SEQUENCE [LARGE SCALE GENOMIC DNA]</scope>
    <source>
        <strain evidence="6">YSy11</strain>
    </source>
</reference>
<evidence type="ECO:0000256" key="2">
    <source>
        <dbReference type="ARBA" id="ARBA00023004"/>
    </source>
</evidence>
<name>A0A653E8K5_9PSED</name>
<keyword evidence="6" id="KW-0413">Isomerase</keyword>
<dbReference type="Pfam" id="PF06934">
    <property type="entry name" value="CTI"/>
    <property type="match status" value="1"/>
</dbReference>
<evidence type="ECO:0000256" key="1">
    <source>
        <dbReference type="ARBA" id="ARBA00022723"/>
    </source>
</evidence>
<feature type="chain" id="PRO_5024948253" evidence="4">
    <location>
        <begin position="20"/>
        <end position="760"/>
    </location>
</feature>